<evidence type="ECO:0000256" key="3">
    <source>
        <dbReference type="ARBA" id="ARBA00022723"/>
    </source>
</evidence>
<dbReference type="GO" id="GO:0006302">
    <property type="term" value="P:double-strand break repair"/>
    <property type="evidence" value="ECO:0007669"/>
    <property type="project" value="InterPro"/>
</dbReference>
<feature type="binding site" evidence="12">
    <location>
        <position position="489"/>
    </location>
    <ligand>
        <name>Zn(2+)</name>
        <dbReference type="ChEBI" id="CHEBI:29105"/>
        <label>2</label>
    </ligand>
</feature>
<dbReference type="EC" id="5.6.2.4" evidence="12"/>
<dbReference type="InterPro" id="IPR001650">
    <property type="entry name" value="Helicase_C-like"/>
</dbReference>
<dbReference type="InterPro" id="IPR014001">
    <property type="entry name" value="Helicase_ATP-bd"/>
</dbReference>
<evidence type="ECO:0000256" key="9">
    <source>
        <dbReference type="ARBA" id="ARBA00023125"/>
    </source>
</evidence>
<dbReference type="AlphaFoldDB" id="A0A1I2BKE5"/>
<dbReference type="InterPro" id="IPR042115">
    <property type="entry name" value="PriA_3primeBD_sf"/>
</dbReference>
<dbReference type="GO" id="GO:0005524">
    <property type="term" value="F:ATP binding"/>
    <property type="evidence" value="ECO:0007669"/>
    <property type="project" value="UniProtKB-UniRule"/>
</dbReference>
<evidence type="ECO:0000256" key="10">
    <source>
        <dbReference type="ARBA" id="ARBA00023235"/>
    </source>
</evidence>
<dbReference type="InterPro" id="IPR011545">
    <property type="entry name" value="DEAD/DEAH_box_helicase_dom"/>
</dbReference>
<dbReference type="HAMAP" id="MF_00983">
    <property type="entry name" value="PriA"/>
    <property type="match status" value="1"/>
</dbReference>
<dbReference type="InterPro" id="IPR005259">
    <property type="entry name" value="PriA"/>
</dbReference>
<dbReference type="SMART" id="SM00487">
    <property type="entry name" value="DEXDc"/>
    <property type="match status" value="1"/>
</dbReference>
<keyword evidence="6 12" id="KW-0347">Helicase</keyword>
<dbReference type="EMBL" id="FOMW01000008">
    <property type="protein sequence ID" value="SFE56646.1"/>
    <property type="molecule type" value="Genomic_DNA"/>
</dbReference>
<keyword evidence="1 12" id="KW-0639">Primosome</keyword>
<evidence type="ECO:0000256" key="1">
    <source>
        <dbReference type="ARBA" id="ARBA00022515"/>
    </source>
</evidence>
<evidence type="ECO:0000256" key="6">
    <source>
        <dbReference type="ARBA" id="ARBA00022806"/>
    </source>
</evidence>
<dbReference type="Pfam" id="PF18319">
    <property type="entry name" value="Zn_ribbon_PriA"/>
    <property type="match status" value="1"/>
</dbReference>
<feature type="binding site" evidence="12">
    <location>
        <position position="471"/>
    </location>
    <ligand>
        <name>Zn(2+)</name>
        <dbReference type="ChEBI" id="CHEBI:29105"/>
        <label>2</label>
    </ligand>
</feature>
<keyword evidence="9 12" id="KW-0238">DNA-binding</keyword>
<protein>
    <recommendedName>
        <fullName evidence="12">Replication restart protein PriA</fullName>
    </recommendedName>
    <alternativeName>
        <fullName evidence="12">ATP-dependent DNA helicase PriA</fullName>
        <ecNumber evidence="12">5.6.2.4</ecNumber>
    </alternativeName>
    <alternativeName>
        <fullName evidence="12">DNA 3'-5' helicase PriA</fullName>
    </alternativeName>
</protein>
<dbReference type="GO" id="GO:0003677">
    <property type="term" value="F:DNA binding"/>
    <property type="evidence" value="ECO:0007669"/>
    <property type="project" value="UniProtKB-UniRule"/>
</dbReference>
<keyword evidence="10 12" id="KW-0413">Isomerase</keyword>
<dbReference type="CDD" id="cd17929">
    <property type="entry name" value="DEXHc_priA"/>
    <property type="match status" value="1"/>
</dbReference>
<comment type="similarity">
    <text evidence="12">Belongs to the helicase family. PriA subfamily.</text>
</comment>
<evidence type="ECO:0000256" key="8">
    <source>
        <dbReference type="ARBA" id="ARBA00022840"/>
    </source>
</evidence>
<dbReference type="Pfam" id="PF17764">
    <property type="entry name" value="PriA_3primeBD"/>
    <property type="match status" value="1"/>
</dbReference>
<gene>
    <name evidence="12" type="primary">priA</name>
    <name evidence="15" type="ORF">SAMN04488523_108133</name>
</gene>
<keyword evidence="8 12" id="KW-0067">ATP-binding</keyword>
<evidence type="ECO:0000256" key="7">
    <source>
        <dbReference type="ARBA" id="ARBA00022833"/>
    </source>
</evidence>
<dbReference type="InterPro" id="IPR041222">
    <property type="entry name" value="PriA_3primeBD"/>
</dbReference>
<feature type="binding site" evidence="12">
    <location>
        <position position="492"/>
    </location>
    <ligand>
        <name>Zn(2+)</name>
        <dbReference type="ChEBI" id="CHEBI:29105"/>
        <label>2</label>
    </ligand>
</feature>
<evidence type="ECO:0000313" key="16">
    <source>
        <dbReference type="Proteomes" id="UP000198977"/>
    </source>
</evidence>
<dbReference type="FunFam" id="3.40.50.300:FF:000489">
    <property type="entry name" value="Primosome assembly protein PriA"/>
    <property type="match status" value="1"/>
</dbReference>
<dbReference type="Pfam" id="PF18074">
    <property type="entry name" value="PriA_C"/>
    <property type="match status" value="1"/>
</dbReference>
<keyword evidence="5 12" id="KW-0378">Hydrolase</keyword>
<dbReference type="GO" id="GO:0016887">
    <property type="term" value="F:ATP hydrolysis activity"/>
    <property type="evidence" value="ECO:0007669"/>
    <property type="project" value="RHEA"/>
</dbReference>
<dbReference type="RefSeq" id="WP_093924164.1">
    <property type="nucleotide sequence ID" value="NZ_FOMW01000008.1"/>
</dbReference>
<feature type="binding site" evidence="12">
    <location>
        <position position="462"/>
    </location>
    <ligand>
        <name>Zn(2+)</name>
        <dbReference type="ChEBI" id="CHEBI:29105"/>
        <label>1</label>
    </ligand>
</feature>
<comment type="subunit">
    <text evidence="12">Component of the replication restart primosome.</text>
</comment>
<evidence type="ECO:0000256" key="5">
    <source>
        <dbReference type="ARBA" id="ARBA00022801"/>
    </source>
</evidence>
<keyword evidence="2 12" id="KW-0235">DNA replication</keyword>
<evidence type="ECO:0000313" key="15">
    <source>
        <dbReference type="EMBL" id="SFE56646.1"/>
    </source>
</evidence>
<dbReference type="GO" id="GO:1990077">
    <property type="term" value="C:primosome complex"/>
    <property type="evidence" value="ECO:0007669"/>
    <property type="project" value="UniProtKB-UniRule"/>
</dbReference>
<comment type="catalytic activity">
    <reaction evidence="12">
        <text>Couples ATP hydrolysis with the unwinding of duplex DNA by translocating in the 3'-5' direction.</text>
        <dbReference type="EC" id="5.6.2.4"/>
    </reaction>
</comment>
<comment type="catalytic activity">
    <reaction evidence="11 12">
        <text>ATP + H2O = ADP + phosphate + H(+)</text>
        <dbReference type="Rhea" id="RHEA:13065"/>
        <dbReference type="ChEBI" id="CHEBI:15377"/>
        <dbReference type="ChEBI" id="CHEBI:15378"/>
        <dbReference type="ChEBI" id="CHEBI:30616"/>
        <dbReference type="ChEBI" id="CHEBI:43474"/>
        <dbReference type="ChEBI" id="CHEBI:456216"/>
        <dbReference type="EC" id="5.6.2.4"/>
    </reaction>
</comment>
<proteinExistence type="inferred from homology"/>
<dbReference type="Proteomes" id="UP000198977">
    <property type="component" value="Unassembled WGS sequence"/>
</dbReference>
<evidence type="ECO:0000259" key="14">
    <source>
        <dbReference type="PROSITE" id="PS51192"/>
    </source>
</evidence>
<dbReference type="NCBIfam" id="TIGR00595">
    <property type="entry name" value="priA"/>
    <property type="match status" value="1"/>
</dbReference>
<dbReference type="STRING" id="74348.SAMN04488523_108133"/>
<evidence type="ECO:0000256" key="12">
    <source>
        <dbReference type="HAMAP-Rule" id="MF_00983"/>
    </source>
</evidence>
<reference evidence="15 16" key="1">
    <citation type="submission" date="2016-10" db="EMBL/GenBank/DDBJ databases">
        <authorList>
            <person name="de Groot N.N."/>
        </authorList>
    </citation>
    <scope>NUCLEOTIDE SEQUENCE [LARGE SCALE GENOMIC DNA]</scope>
    <source>
        <strain evidence="15 16">DSM 11443</strain>
    </source>
</reference>
<accession>A0A1I2BKE5</accession>
<dbReference type="PANTHER" id="PTHR30580:SF0">
    <property type="entry name" value="PRIMOSOMAL PROTEIN N"/>
    <property type="match status" value="1"/>
</dbReference>
<comment type="function">
    <text evidence="12">Initiates the restart of stalled replication forks, which reloads the replicative helicase on sites other than the origin of replication. Recognizes and binds to abandoned replication forks and remodels them to uncover a helicase loading site. Promotes assembly of the primosome at these replication forks.</text>
</comment>
<feature type="region of interest" description="Disordered" evidence="13">
    <location>
        <begin position="129"/>
        <end position="152"/>
    </location>
</feature>
<keyword evidence="7 12" id="KW-0862">Zinc</keyword>
<dbReference type="GO" id="GO:0006310">
    <property type="term" value="P:DNA recombination"/>
    <property type="evidence" value="ECO:0007669"/>
    <property type="project" value="InterPro"/>
</dbReference>
<dbReference type="SMART" id="SM00490">
    <property type="entry name" value="HELICc"/>
    <property type="match status" value="1"/>
</dbReference>
<dbReference type="InterPro" id="IPR040498">
    <property type="entry name" value="PriA_CRR"/>
</dbReference>
<dbReference type="GO" id="GO:0006270">
    <property type="term" value="P:DNA replication initiation"/>
    <property type="evidence" value="ECO:0007669"/>
    <property type="project" value="TreeGrafter"/>
</dbReference>
<dbReference type="Pfam" id="PF00270">
    <property type="entry name" value="DEAD"/>
    <property type="match status" value="1"/>
</dbReference>
<dbReference type="PROSITE" id="PS51192">
    <property type="entry name" value="HELICASE_ATP_BIND_1"/>
    <property type="match status" value="1"/>
</dbReference>
<organism evidence="15 16">
    <name type="scientific">Sulfitobacter brevis</name>
    <dbReference type="NCBI Taxonomy" id="74348"/>
    <lineage>
        <taxon>Bacteria</taxon>
        <taxon>Pseudomonadati</taxon>
        <taxon>Pseudomonadota</taxon>
        <taxon>Alphaproteobacteria</taxon>
        <taxon>Rhodobacterales</taxon>
        <taxon>Roseobacteraceae</taxon>
        <taxon>Sulfitobacter</taxon>
    </lineage>
</organism>
<dbReference type="GO" id="GO:0008270">
    <property type="term" value="F:zinc ion binding"/>
    <property type="evidence" value="ECO:0007669"/>
    <property type="project" value="UniProtKB-UniRule"/>
</dbReference>
<feature type="binding site" evidence="12">
    <location>
        <position position="505"/>
    </location>
    <ligand>
        <name>Zn(2+)</name>
        <dbReference type="ChEBI" id="CHEBI:29105"/>
        <label>1</label>
    </ligand>
</feature>
<feature type="binding site" evidence="12">
    <location>
        <position position="474"/>
    </location>
    <ligand>
        <name>Zn(2+)</name>
        <dbReference type="ChEBI" id="CHEBI:29105"/>
        <label>2</label>
    </ligand>
</feature>
<keyword evidence="3 12" id="KW-0479">Metal-binding</keyword>
<dbReference type="GO" id="GO:0006269">
    <property type="term" value="P:DNA replication, synthesis of primer"/>
    <property type="evidence" value="ECO:0007669"/>
    <property type="project" value="UniProtKB-KW"/>
</dbReference>
<dbReference type="NCBIfam" id="NF004070">
    <property type="entry name" value="PRK05580.2-2"/>
    <property type="match status" value="1"/>
</dbReference>
<dbReference type="Gene3D" id="3.40.50.300">
    <property type="entry name" value="P-loop containing nucleotide triphosphate hydrolases"/>
    <property type="match status" value="2"/>
</dbReference>
<keyword evidence="16" id="KW-1185">Reference proteome</keyword>
<comment type="cofactor">
    <cofactor evidence="12">
        <name>Zn(2+)</name>
        <dbReference type="ChEBI" id="CHEBI:29105"/>
    </cofactor>
    <text evidence="12">Binds 2 zinc ions per subunit.</text>
</comment>
<dbReference type="InterPro" id="IPR041236">
    <property type="entry name" value="PriA_C"/>
</dbReference>
<keyword evidence="4 12" id="KW-0547">Nucleotide-binding</keyword>
<dbReference type="OrthoDB" id="9759544at2"/>
<dbReference type="SUPFAM" id="SSF52540">
    <property type="entry name" value="P-loop containing nucleoside triphosphate hydrolases"/>
    <property type="match status" value="2"/>
</dbReference>
<feature type="binding site" evidence="12">
    <location>
        <position position="465"/>
    </location>
    <ligand>
        <name>Zn(2+)</name>
        <dbReference type="ChEBI" id="CHEBI:29105"/>
        <label>1</label>
    </ligand>
</feature>
<evidence type="ECO:0000256" key="4">
    <source>
        <dbReference type="ARBA" id="ARBA00022741"/>
    </source>
</evidence>
<dbReference type="PANTHER" id="PTHR30580">
    <property type="entry name" value="PRIMOSOMAL PROTEIN N"/>
    <property type="match status" value="1"/>
</dbReference>
<feature type="domain" description="Helicase ATP-binding" evidence="14">
    <location>
        <begin position="235"/>
        <end position="401"/>
    </location>
</feature>
<dbReference type="Gene3D" id="3.40.1440.60">
    <property type="entry name" value="PriA, 3(prime) DNA-binding domain"/>
    <property type="match status" value="1"/>
</dbReference>
<dbReference type="GO" id="GO:0043138">
    <property type="term" value="F:3'-5' DNA helicase activity"/>
    <property type="evidence" value="ECO:0007669"/>
    <property type="project" value="UniProtKB-EC"/>
</dbReference>
<evidence type="ECO:0000256" key="11">
    <source>
        <dbReference type="ARBA" id="ARBA00048988"/>
    </source>
</evidence>
<evidence type="ECO:0000256" key="13">
    <source>
        <dbReference type="SAM" id="MobiDB-lite"/>
    </source>
</evidence>
<name>A0A1I2BKE5_9RHOB</name>
<evidence type="ECO:0000256" key="2">
    <source>
        <dbReference type="ARBA" id="ARBA00022705"/>
    </source>
</evidence>
<feature type="binding site" evidence="12">
    <location>
        <position position="502"/>
    </location>
    <ligand>
        <name>Zn(2+)</name>
        <dbReference type="ChEBI" id="CHEBI:29105"/>
        <label>1</label>
    </ligand>
</feature>
<dbReference type="InterPro" id="IPR027417">
    <property type="entry name" value="P-loop_NTPase"/>
</dbReference>
<sequence>MLALPHDPTCLNPENRKPAIGAFLLTPPDFFEHGALVSVLTTQPLGRALDYRAPEGGCHLGAFVEVPLGPRKVLGVVWGAGKGDYDLAKVRHVIRALDAPPMRDEMREFLTRAAAYTLTPMPAMLRLATRAPGLGDPPSMRKIYRRGGAEPDRMTDARRRVLETLAEYGDLSFTLKELAEMAGVTASVVKGLVTQGAVREEDSPRDTPFGRMDPDLPSKELTADQAAGAEALAAGVRGETYGTTLLRGVTGSGKTEVYLEAVAAALRAGRQSLVLLPEIALTEQFFHRVQERFGAKPAEWHSGATMTERRRIWRMVGEGQAGVVIGARSALFLPFQNLGLIVVDEEHDTSYKQEDGVLYNARDMAVLRAAICGAQVVLASATPSLETWANVEAGKYTRIDLASRFGPAVMPQMGAIDMRTEGLPANQWVSPTLQSEVTKRLERGEQAMLFINRRGYAPVTLCRACGHQIACDDCDARMVEHRFLKRLVCHQCGESKPMPEVCPSCEVEGKLAPVGPGVERLGEEAKTLWPEARIAVLSSDMYGSARALKAEIAGIAEGGADIIIGTQLVAKGHNFPKLTLVGVIDADLGLTGSDLRAAERTFQLMRQVAGRAGRAEAPGAALLQTYQPDHPVIRAILAGDEEKFWAAEAGERRQAGVPPYGRMAGIILSGSDVAAVFDLGNQLARQDGPLRKIGAQVYGPAPAPIARVRGRHRVRMLIKAEKTAPLQEAIARWIAQVRLKGDVRLAVDIDPQSFY</sequence>